<accession>A0A2A7RZC2</accession>
<dbReference type="GO" id="GO:0006508">
    <property type="term" value="P:proteolysis"/>
    <property type="evidence" value="ECO:0007669"/>
    <property type="project" value="InterPro"/>
</dbReference>
<dbReference type="InterPro" id="IPR036852">
    <property type="entry name" value="Peptidase_S8/S53_dom_sf"/>
</dbReference>
<dbReference type="AlphaFoldDB" id="A0A2A7RZC2"/>
<dbReference type="Gene3D" id="3.40.50.200">
    <property type="entry name" value="Peptidase S8/S53 domain"/>
    <property type="match status" value="1"/>
</dbReference>
<evidence type="ECO:0000313" key="2">
    <source>
        <dbReference type="EMBL" id="PEH36573.1"/>
    </source>
</evidence>
<protein>
    <submittedName>
        <fullName evidence="2">Peptidase S8</fullName>
    </submittedName>
</protein>
<dbReference type="SUPFAM" id="SSF52743">
    <property type="entry name" value="Subtilisin-like"/>
    <property type="match status" value="1"/>
</dbReference>
<dbReference type="RefSeq" id="WP_098153491.1">
    <property type="nucleotide sequence ID" value="NZ_CADEVS010000001.1"/>
</dbReference>
<sequence>MADELKSHLSIDGYVTGVKFRSPLNVIREPAPQRADRGAHGARLLKQIEELGGDIEDLEDLRQQLGLPLRRGIRIAIEFRPQNSFDYGSVEWTKDGIQLLTVIPQDDHDVVVLHVPDGRLSAFVKRIQEYIHENNKKGDKPKNAPLVNAIENIRRAAFSELWTDAAAPPEDNENHWFQVWLRHTAGKPEAVVAEFKAEAGKVGIEVTPGYVPFPGRLVIAAYGNRLAFQQAVDVLDFIAEIRFVEPNAEFFISELTPAEQADWILDLVERTTVGDADAPHVCILDTGVNNGHPLLEQALHAHDMHTYHPDWPKHDADRHGSEMAGIALYGDLSSALNSQEQVALPHRLESVKILPPEGANSPKLWGAVTIDSVGRVEVENAKRIRVFAMMTTSVGHVEGNPSEWSATIDQLAFGRAPVDIPTLKAHLKAKSKIEETPRVPRLFVLSAGNVEWPEWAEYPEKNAQSPVQNPAQSWNALTVGACTHLVDIDTKKHPGYKAIAARGHLSPASTTSMIWSGTAWPFKPDVVAEGGNGSLDALGMVDTGPESLRVLTTSNRPLEEPFAASGDTSAAAAEVSRICAHLRAQYPGYWPETIRALVVHGAEYTPAMRATLSAKPKREDKEQLLRTFGYGMVSLEQSEFSTIHRPTLVIQGEFNPYVRGDKSITLGDMQLHDLPWPEEELRALGATQVEMRVTLSYFVEPNPSSRGWQSKFRYQSHALRFAVKAATEDASEFRKRINKVERMEGEAGFTDPDSAQWLYGLQLRSRGSLHSDVWTGTAAQLASKSHVAVFAVGGWWKDWEQLKQWKHKTRYGLVISLRVADTVDTDIYTPIANIIQQGIAIDIDVPGGSQN</sequence>
<comment type="caution">
    <text evidence="2">The sequence shown here is derived from an EMBL/GenBank/DDBJ whole genome shotgun (WGS) entry which is preliminary data.</text>
</comment>
<organism evidence="2 3">
    <name type="scientific">Burkholderia gladioli</name>
    <name type="common">Pseudomonas marginata</name>
    <name type="synonym">Phytomonas marginata</name>
    <dbReference type="NCBI Taxonomy" id="28095"/>
    <lineage>
        <taxon>Bacteria</taxon>
        <taxon>Pseudomonadati</taxon>
        <taxon>Pseudomonadota</taxon>
        <taxon>Betaproteobacteria</taxon>
        <taxon>Burkholderiales</taxon>
        <taxon>Burkholderiaceae</taxon>
        <taxon>Burkholderia</taxon>
    </lineage>
</organism>
<evidence type="ECO:0000313" key="3">
    <source>
        <dbReference type="Proteomes" id="UP000220629"/>
    </source>
</evidence>
<dbReference type="InterPro" id="IPR000209">
    <property type="entry name" value="Peptidase_S8/S53_dom"/>
</dbReference>
<proteinExistence type="predicted"/>
<dbReference type="EMBL" id="PDDY01000004">
    <property type="protein sequence ID" value="PEH36573.1"/>
    <property type="molecule type" value="Genomic_DNA"/>
</dbReference>
<dbReference type="CDD" id="cd04847">
    <property type="entry name" value="Peptidases_S8_Subtilisin_like_2"/>
    <property type="match status" value="1"/>
</dbReference>
<dbReference type="Pfam" id="PF00082">
    <property type="entry name" value="Peptidase_S8"/>
    <property type="match status" value="1"/>
</dbReference>
<gene>
    <name evidence="2" type="ORF">CRM94_18245</name>
</gene>
<dbReference type="Proteomes" id="UP000220629">
    <property type="component" value="Unassembled WGS sequence"/>
</dbReference>
<dbReference type="GO" id="GO:0004252">
    <property type="term" value="F:serine-type endopeptidase activity"/>
    <property type="evidence" value="ECO:0007669"/>
    <property type="project" value="InterPro"/>
</dbReference>
<reference evidence="3" key="1">
    <citation type="submission" date="2017-09" db="EMBL/GenBank/DDBJ databases">
        <title>FDA dAtabase for Regulatory Grade micrObial Sequences (FDA-ARGOS): Supporting development and validation of Infectious Disease Dx tests.</title>
        <authorList>
            <person name="Minogue T."/>
            <person name="Wolcott M."/>
            <person name="Wasieloski L."/>
            <person name="Aguilar W."/>
            <person name="Moore D."/>
            <person name="Tallon L."/>
            <person name="Sadzewicz L."/>
            <person name="Ott S."/>
            <person name="Zhao X."/>
            <person name="Nagaraj S."/>
            <person name="Vavikolanu K."/>
            <person name="Aluvathingal J."/>
            <person name="Nadendla S."/>
            <person name="Sichtig H."/>
        </authorList>
    </citation>
    <scope>NUCLEOTIDE SEQUENCE [LARGE SCALE GENOMIC DNA]</scope>
    <source>
        <strain evidence="3">FDAARGOS_390</strain>
    </source>
</reference>
<dbReference type="InterPro" id="IPR034074">
    <property type="entry name" value="Y4bN_pept_dom"/>
</dbReference>
<evidence type="ECO:0000259" key="1">
    <source>
        <dbReference type="Pfam" id="PF00082"/>
    </source>
</evidence>
<name>A0A2A7RZC2_BURGA</name>
<feature type="domain" description="Peptidase S8/S53" evidence="1">
    <location>
        <begin position="279"/>
        <end position="631"/>
    </location>
</feature>